<name>A0A1Y1IFV0_KLENI</name>
<evidence type="ECO:0000256" key="1">
    <source>
        <dbReference type="ARBA" id="ARBA00022527"/>
    </source>
</evidence>
<dbReference type="Gene3D" id="1.10.510.10">
    <property type="entry name" value="Transferase(Phosphotransferase) domain 1"/>
    <property type="match status" value="1"/>
</dbReference>
<feature type="region of interest" description="Disordered" evidence="8">
    <location>
        <begin position="93"/>
        <end position="400"/>
    </location>
</feature>
<keyword evidence="3" id="KW-0808">Transferase</keyword>
<dbReference type="Pfam" id="PF00069">
    <property type="entry name" value="Pkinase"/>
    <property type="match status" value="1"/>
</dbReference>
<keyword evidence="7" id="KW-0175">Coiled coil</keyword>
<evidence type="ECO:0000313" key="10">
    <source>
        <dbReference type="EMBL" id="GAQ86988.1"/>
    </source>
</evidence>
<dbReference type="PROSITE" id="PS50011">
    <property type="entry name" value="PROTEIN_KINASE_DOM"/>
    <property type="match status" value="1"/>
</dbReference>
<evidence type="ECO:0000256" key="2">
    <source>
        <dbReference type="ARBA" id="ARBA00022553"/>
    </source>
</evidence>
<sequence length="910" mass="100185">MQGSDVAFILEFLRQHDLKVAEEALRNELAAKGNLLSDPPVGKASGKVSVSGNGSISQLGLAQLVTGPAAPSVEDAIPQGLAPVRIHSSHDLLKAGEEPVEEKGKRKSVSDLSMVPPPLPIAEPVTSPAISPPTHESSSGSIKHHNVPAKHKPRGTGHKNQKQPGAADGKAAGFKPTWARRESTEKGEPAEPTSLQQAREMLLGLAMGGEQASGTRPAEEEWDSDEYEDEDDVGYHRQAIEDEEAFLANEIETPPEEDEGRRTSAGGEGAHEKKEGIGDDPSFQEEAYFSGEEYYKLEGKPQEDDDETSSEASVRELEQAQAKALSRQSSGLGDESAVVEVEDFGILTAPEGVVERQRPGEGDEKARKKGLADLLQKLTAKPTERTSNGRPAEEIPGSEKLTGVEAEAAEAAAVLAQYEKAAEGAKRAPGAPEEGLSGFSFPEPASVDIAPPIILETGGKSVWSVDNLSPARTDPEANNESPPLAMPDADDMLAGFLRKSNETSPVASPKEEVRNEEGQEDLDDDRGDSMRAEEGDDDIDAALEEGDEDAAVHEQLQRMKAEEEEFEVFDLRVIHRKNRTGFEEEKDFPVQLNAVVAGRYHVTEYLGSAAFSKAIQAHDLQTGMDVCMKIIKNNKDFFDQSLDEIKLLKYINKHDPADEHHILRLYDYFYHREHLFIVCELLRANLYEFHKYNRESGGEVYFTMARIQCITVQILEALHFLHGLGLLHCDLKPENILVKSYSRCEIKVIDLGSSCFATDHLCSYVQSRSYRAPEVILGLPYSHKIDIWSLGCILAELCSGTVLFQNDSLATLLARVVGILGPIDPAMLARGKDTHKYFTKANMLYERNQETDRLEYLIPKKTSLRHRLPTGDAGFTEFVSTLLETNPEKRPSAEEALRHPWLKFPYEPFN</sequence>
<dbReference type="FunFam" id="3.30.200.20:FF:000216">
    <property type="entry name" value="Putative serine/threonine-protein kinase dyrk2"/>
    <property type="match status" value="1"/>
</dbReference>
<organism evidence="10 11">
    <name type="scientific">Klebsormidium nitens</name>
    <name type="common">Green alga</name>
    <name type="synonym">Ulothrix nitens</name>
    <dbReference type="NCBI Taxonomy" id="105231"/>
    <lineage>
        <taxon>Eukaryota</taxon>
        <taxon>Viridiplantae</taxon>
        <taxon>Streptophyta</taxon>
        <taxon>Klebsormidiophyceae</taxon>
        <taxon>Klebsormidiales</taxon>
        <taxon>Klebsormidiaceae</taxon>
        <taxon>Klebsormidium</taxon>
    </lineage>
</organism>
<dbReference type="PANTHER" id="PTHR24058:SF124">
    <property type="entry name" value="PROTEIN KINASE SUPERFAMILY PROTEIN"/>
    <property type="match status" value="1"/>
</dbReference>
<dbReference type="SMART" id="SM00220">
    <property type="entry name" value="S_TKc"/>
    <property type="match status" value="1"/>
</dbReference>
<feature type="compositionally biased region" description="Basic residues" evidence="8">
    <location>
        <begin position="142"/>
        <end position="161"/>
    </location>
</feature>
<dbReference type="InterPro" id="IPR008271">
    <property type="entry name" value="Ser/Thr_kinase_AS"/>
</dbReference>
<evidence type="ECO:0000256" key="7">
    <source>
        <dbReference type="SAM" id="Coils"/>
    </source>
</evidence>
<keyword evidence="6" id="KW-0067">ATP-binding</keyword>
<feature type="coiled-coil region" evidence="7">
    <location>
        <begin position="401"/>
        <end position="428"/>
    </location>
</feature>
<evidence type="ECO:0000256" key="5">
    <source>
        <dbReference type="ARBA" id="ARBA00022777"/>
    </source>
</evidence>
<dbReference type="EMBL" id="DF237273">
    <property type="protein sequence ID" value="GAQ86988.1"/>
    <property type="molecule type" value="Genomic_DNA"/>
</dbReference>
<feature type="compositionally biased region" description="Basic and acidic residues" evidence="8">
    <location>
        <begin position="93"/>
        <end position="104"/>
    </location>
</feature>
<dbReference type="GO" id="GO:0005524">
    <property type="term" value="F:ATP binding"/>
    <property type="evidence" value="ECO:0007669"/>
    <property type="project" value="UniProtKB-KW"/>
</dbReference>
<dbReference type="PROSITE" id="PS00108">
    <property type="entry name" value="PROTEIN_KINASE_ST"/>
    <property type="match status" value="1"/>
</dbReference>
<keyword evidence="11" id="KW-1185">Reference proteome</keyword>
<gene>
    <name evidence="10" type="ORF">KFL_003240090</name>
</gene>
<dbReference type="FunFam" id="1.10.510.10:FF:000380">
    <property type="entry name" value="Serine/threonine-protein kinase ppk15"/>
    <property type="match status" value="1"/>
</dbReference>
<keyword evidence="1" id="KW-0723">Serine/threonine-protein kinase</keyword>
<dbReference type="GO" id="GO:0004674">
    <property type="term" value="F:protein serine/threonine kinase activity"/>
    <property type="evidence" value="ECO:0000318"/>
    <property type="project" value="GO_Central"/>
</dbReference>
<evidence type="ECO:0000256" key="4">
    <source>
        <dbReference type="ARBA" id="ARBA00022741"/>
    </source>
</evidence>
<proteinExistence type="predicted"/>
<accession>A0A1Y1IFV0</accession>
<evidence type="ECO:0000256" key="6">
    <source>
        <dbReference type="ARBA" id="ARBA00022840"/>
    </source>
</evidence>
<protein>
    <submittedName>
        <fullName evidence="10">Serine Threonine protein kinase</fullName>
    </submittedName>
</protein>
<dbReference type="InterPro" id="IPR000719">
    <property type="entry name" value="Prot_kinase_dom"/>
</dbReference>
<keyword evidence="4" id="KW-0547">Nucleotide-binding</keyword>
<evidence type="ECO:0000259" key="9">
    <source>
        <dbReference type="PROSITE" id="PS50011"/>
    </source>
</evidence>
<keyword evidence="2" id="KW-0597">Phosphoprotein</keyword>
<evidence type="ECO:0000256" key="8">
    <source>
        <dbReference type="SAM" id="MobiDB-lite"/>
    </source>
</evidence>
<feature type="compositionally biased region" description="Acidic residues" evidence="8">
    <location>
        <begin position="220"/>
        <end position="232"/>
    </location>
</feature>
<dbReference type="InterPro" id="IPR050494">
    <property type="entry name" value="Ser_Thr_dual-spec_kinase"/>
</dbReference>
<reference evidence="10 11" key="1">
    <citation type="journal article" date="2014" name="Nat. Commun.">
        <title>Klebsormidium flaccidum genome reveals primary factors for plant terrestrial adaptation.</title>
        <authorList>
            <person name="Hori K."/>
            <person name="Maruyama F."/>
            <person name="Fujisawa T."/>
            <person name="Togashi T."/>
            <person name="Yamamoto N."/>
            <person name="Seo M."/>
            <person name="Sato S."/>
            <person name="Yamada T."/>
            <person name="Mori H."/>
            <person name="Tajima N."/>
            <person name="Moriyama T."/>
            <person name="Ikeuchi M."/>
            <person name="Watanabe M."/>
            <person name="Wada H."/>
            <person name="Kobayashi K."/>
            <person name="Saito M."/>
            <person name="Masuda T."/>
            <person name="Sasaki-Sekimoto Y."/>
            <person name="Mashiguchi K."/>
            <person name="Awai K."/>
            <person name="Shimojima M."/>
            <person name="Masuda S."/>
            <person name="Iwai M."/>
            <person name="Nobusawa T."/>
            <person name="Narise T."/>
            <person name="Kondo S."/>
            <person name="Saito H."/>
            <person name="Sato R."/>
            <person name="Murakawa M."/>
            <person name="Ihara Y."/>
            <person name="Oshima-Yamada Y."/>
            <person name="Ohtaka K."/>
            <person name="Satoh M."/>
            <person name="Sonobe K."/>
            <person name="Ishii M."/>
            <person name="Ohtani R."/>
            <person name="Kanamori-Sato M."/>
            <person name="Honoki R."/>
            <person name="Miyazaki D."/>
            <person name="Mochizuki H."/>
            <person name="Umetsu J."/>
            <person name="Higashi K."/>
            <person name="Shibata D."/>
            <person name="Kamiya Y."/>
            <person name="Sato N."/>
            <person name="Nakamura Y."/>
            <person name="Tabata S."/>
            <person name="Ida S."/>
            <person name="Kurokawa K."/>
            <person name="Ohta H."/>
        </authorList>
    </citation>
    <scope>NUCLEOTIDE SEQUENCE [LARGE SCALE GENOMIC DNA]</scope>
    <source>
        <strain evidence="10 11">NIES-2285</strain>
    </source>
</reference>
<dbReference type="OrthoDB" id="9332038at2759"/>
<dbReference type="STRING" id="105231.A0A1Y1IFV0"/>
<dbReference type="Gene3D" id="3.30.200.20">
    <property type="entry name" value="Phosphorylase Kinase, domain 1"/>
    <property type="match status" value="1"/>
</dbReference>
<dbReference type="CDD" id="cd14133">
    <property type="entry name" value="PKc_DYRK_like"/>
    <property type="match status" value="1"/>
</dbReference>
<dbReference type="InterPro" id="IPR011009">
    <property type="entry name" value="Kinase-like_dom_sf"/>
</dbReference>
<feature type="domain" description="Protein kinase" evidence="9">
    <location>
        <begin position="600"/>
        <end position="902"/>
    </location>
</feature>
<evidence type="ECO:0000313" key="11">
    <source>
        <dbReference type="Proteomes" id="UP000054558"/>
    </source>
</evidence>
<dbReference type="PANTHER" id="PTHR24058">
    <property type="entry name" value="DUAL SPECIFICITY PROTEIN KINASE"/>
    <property type="match status" value="1"/>
</dbReference>
<keyword evidence="5 10" id="KW-0418">Kinase</keyword>
<dbReference type="SUPFAM" id="SSF56112">
    <property type="entry name" value="Protein kinase-like (PK-like)"/>
    <property type="match status" value="1"/>
</dbReference>
<dbReference type="OMA" id="NIRYPDH"/>
<dbReference type="AlphaFoldDB" id="A0A1Y1IFV0"/>
<evidence type="ECO:0000256" key="3">
    <source>
        <dbReference type="ARBA" id="ARBA00022679"/>
    </source>
</evidence>
<feature type="compositionally biased region" description="Basic and acidic residues" evidence="8">
    <location>
        <begin position="353"/>
        <end position="366"/>
    </location>
</feature>
<feature type="compositionally biased region" description="Basic and acidic residues" evidence="8">
    <location>
        <begin position="293"/>
        <end position="302"/>
    </location>
</feature>
<dbReference type="Proteomes" id="UP000054558">
    <property type="component" value="Unassembled WGS sequence"/>
</dbReference>
<feature type="region of interest" description="Disordered" evidence="8">
    <location>
        <begin position="466"/>
        <end position="533"/>
    </location>
</feature>
<feature type="compositionally biased region" description="Basic and acidic residues" evidence="8">
    <location>
        <begin position="179"/>
        <end position="189"/>
    </location>
</feature>